<proteinExistence type="predicted"/>
<sequence length="286" mass="30799">MAGLTLAQTVDLTQDVLKKGVIETMATESKLLAVLPFMNIEGSGYSYNVEQSLAGVEFRAVNTNYNTVAPTTKKETEFLTILGGEAVIDSFQMEVHSNINDLMAIQTALTAKSIAHKYEKTFINGDVAVDANSFNGLKKRVAGTEMEFANTGNLTADLDVLLDEVYGGADALIMNKKTRRKLTGEARDGQITYVKNSFGVQVTQYGDVDIIDLDAELLEDDVIFAVKFGAGEAVSGLQSKSGLSVRSLGELGESPQIKTRIEWFVGLAVFHPKAVAMRKATAEAAA</sequence>
<dbReference type="NCBIfam" id="NF045672">
    <property type="entry name" value="MCP_gp7_epsi_15"/>
    <property type="match status" value="1"/>
</dbReference>
<evidence type="ECO:0008006" key="3">
    <source>
        <dbReference type="Google" id="ProtNLM"/>
    </source>
</evidence>
<accession>A0ABN3ZDE2</accession>
<dbReference type="EMBL" id="CP002207">
    <property type="protein sequence ID" value="ADP32903.1"/>
    <property type="molecule type" value="Genomic_DNA"/>
</dbReference>
<gene>
    <name evidence="1" type="ordered locus">BATR1942_09850</name>
</gene>
<name>A0ABN3ZDE2_BACA1</name>
<dbReference type="RefSeq" id="WP_003325608.1">
    <property type="nucleotide sequence ID" value="NC_014639.1"/>
</dbReference>
<evidence type="ECO:0000313" key="1">
    <source>
        <dbReference type="EMBL" id="ADP32903.1"/>
    </source>
</evidence>
<dbReference type="SUPFAM" id="SSF56563">
    <property type="entry name" value="Major capsid protein gp5"/>
    <property type="match status" value="1"/>
</dbReference>
<dbReference type="InterPro" id="IPR048813">
    <property type="entry name" value="GP7-like"/>
</dbReference>
<dbReference type="Proteomes" id="UP000006867">
    <property type="component" value="Chromosome"/>
</dbReference>
<organism evidence="1 2">
    <name type="scientific">Bacillus atrophaeus (strain 1942)</name>
    <dbReference type="NCBI Taxonomy" id="720555"/>
    <lineage>
        <taxon>Bacteria</taxon>
        <taxon>Bacillati</taxon>
        <taxon>Bacillota</taxon>
        <taxon>Bacilli</taxon>
        <taxon>Bacillales</taxon>
        <taxon>Bacillaceae</taxon>
        <taxon>Bacillus</taxon>
    </lineage>
</organism>
<evidence type="ECO:0000313" key="2">
    <source>
        <dbReference type="Proteomes" id="UP000006867"/>
    </source>
</evidence>
<dbReference type="Pfam" id="PF20911">
    <property type="entry name" value="GP7"/>
    <property type="match status" value="1"/>
</dbReference>
<protein>
    <recommendedName>
        <fullName evidence="3">Phage major capsid protein</fullName>
    </recommendedName>
</protein>
<reference evidence="1 2" key="1">
    <citation type="journal article" date="2011" name="Front. Microbiol.">
        <title>Genomic signatures of strain selection and enhancement in Bacillus atrophaeus var. globigii, a historical biowarfare simulant.</title>
        <authorList>
            <person name="Gibbons H.S."/>
            <person name="Broomall S.M."/>
            <person name="McNew L.A."/>
            <person name="Daligault H."/>
            <person name="Chapman C."/>
            <person name="Bruce D."/>
            <person name="Karavis M."/>
            <person name="Krepps M."/>
            <person name="McGregor P.A."/>
            <person name="Hong C."/>
            <person name="Park K.H."/>
            <person name="Akmal A."/>
            <person name="Feldman A."/>
            <person name="Lin J.S."/>
            <person name="Chang W.E."/>
            <person name="Higgs B.W."/>
            <person name="Demirev P."/>
            <person name="Lindquist J."/>
            <person name="Liem A."/>
            <person name="Fochler E."/>
            <person name="Read T.D."/>
            <person name="Tapia R."/>
            <person name="Johnson S."/>
            <person name="Bishop-Lilly K.A."/>
            <person name="Detter C."/>
            <person name="Han C."/>
            <person name="Sozhamannan S."/>
            <person name="Rosenzweig C.N."/>
            <person name="Skowronski E.W."/>
        </authorList>
    </citation>
    <scope>NUCLEOTIDE SEQUENCE [LARGE SCALE GENOMIC DNA]</scope>
    <source>
        <strain evidence="1 2">1942</strain>
    </source>
</reference>
<keyword evidence="2" id="KW-1185">Reference proteome</keyword>